<dbReference type="PROSITE" id="PS50835">
    <property type="entry name" value="IG_LIKE"/>
    <property type="match status" value="2"/>
</dbReference>
<accession>A0A813VQQ3</accession>
<dbReference type="Proteomes" id="UP000681722">
    <property type="component" value="Unassembled WGS sequence"/>
</dbReference>
<dbReference type="InterPro" id="IPR036179">
    <property type="entry name" value="Ig-like_dom_sf"/>
</dbReference>
<sequence length="275" mass="32105">MFQLTNFHFEYPNAEFLLATCGSSIQLKCPMGADNTSVTAWFRLFDNAYPQPLFLGDKQLTDDERFMLRIQIGMRDNTVHRNLEISQLYKGDEGYYICKAAKHIYASFNVTVRTSSCIDIVPSSTYVTIGDTFRLTCRIWGVEFIRSIFHPHSLNIQWYRNEHLLNMTTRTTQYSTRDSKTHDTLVINNAHQTDSGIYKCKYGWWNTTAHVTVAYKMSDAIRNEITYKRPLGFKVANLLNIFETCSSREPQYIPRTIKTELRDKTCPSKFHVYKY</sequence>
<dbReference type="Proteomes" id="UP000663829">
    <property type="component" value="Unassembled WGS sequence"/>
</dbReference>
<dbReference type="EMBL" id="CAJOBC010000811">
    <property type="protein sequence ID" value="CAF3628439.1"/>
    <property type="molecule type" value="Genomic_DNA"/>
</dbReference>
<dbReference type="SUPFAM" id="SSF48726">
    <property type="entry name" value="Immunoglobulin"/>
    <property type="match status" value="2"/>
</dbReference>
<evidence type="ECO:0000313" key="3">
    <source>
        <dbReference type="EMBL" id="CAF3628439.1"/>
    </source>
</evidence>
<dbReference type="PANTHER" id="PTHR23279:SF36">
    <property type="entry name" value="DEFECTIVE PROBOSCIS EXTENSION RESPONSE 9, ISOFORM A"/>
    <property type="match status" value="1"/>
</dbReference>
<evidence type="ECO:0000313" key="4">
    <source>
        <dbReference type="Proteomes" id="UP000663829"/>
    </source>
</evidence>
<keyword evidence="4" id="KW-1185">Reference proteome</keyword>
<protein>
    <recommendedName>
        <fullName evidence="1">Ig-like domain-containing protein</fullName>
    </recommendedName>
</protein>
<dbReference type="InterPro" id="IPR013783">
    <property type="entry name" value="Ig-like_fold"/>
</dbReference>
<dbReference type="OrthoDB" id="6346662at2759"/>
<dbReference type="InterPro" id="IPR003599">
    <property type="entry name" value="Ig_sub"/>
</dbReference>
<gene>
    <name evidence="2" type="ORF">GPM918_LOCUS5569</name>
    <name evidence="3" type="ORF">SRO942_LOCUS5569</name>
</gene>
<organism evidence="2 4">
    <name type="scientific">Didymodactylos carnosus</name>
    <dbReference type="NCBI Taxonomy" id="1234261"/>
    <lineage>
        <taxon>Eukaryota</taxon>
        <taxon>Metazoa</taxon>
        <taxon>Spiralia</taxon>
        <taxon>Gnathifera</taxon>
        <taxon>Rotifera</taxon>
        <taxon>Eurotatoria</taxon>
        <taxon>Bdelloidea</taxon>
        <taxon>Philodinida</taxon>
        <taxon>Philodinidae</taxon>
        <taxon>Didymodactylos</taxon>
    </lineage>
</organism>
<dbReference type="PANTHER" id="PTHR23279">
    <property type="entry name" value="DEFECTIVE PROBOSCIS EXTENSION RESPONSE DPR -RELATED"/>
    <property type="match status" value="1"/>
</dbReference>
<evidence type="ECO:0000259" key="1">
    <source>
        <dbReference type="PROSITE" id="PS50835"/>
    </source>
</evidence>
<dbReference type="Gene3D" id="2.60.40.10">
    <property type="entry name" value="Immunoglobulins"/>
    <property type="match status" value="2"/>
</dbReference>
<dbReference type="EMBL" id="CAJNOQ010000811">
    <property type="protein sequence ID" value="CAF0841089.1"/>
    <property type="molecule type" value="Genomic_DNA"/>
</dbReference>
<dbReference type="GO" id="GO:0050808">
    <property type="term" value="P:synapse organization"/>
    <property type="evidence" value="ECO:0007669"/>
    <property type="project" value="TreeGrafter"/>
</dbReference>
<dbReference type="AlphaFoldDB" id="A0A813VQQ3"/>
<dbReference type="SMART" id="SM00409">
    <property type="entry name" value="IG"/>
    <property type="match status" value="2"/>
</dbReference>
<name>A0A813VQQ3_9BILA</name>
<dbReference type="Pfam" id="PF13895">
    <property type="entry name" value="Ig_2"/>
    <property type="match status" value="1"/>
</dbReference>
<reference evidence="2" key="1">
    <citation type="submission" date="2021-02" db="EMBL/GenBank/DDBJ databases">
        <authorList>
            <person name="Nowell W R."/>
        </authorList>
    </citation>
    <scope>NUCLEOTIDE SEQUENCE</scope>
</reference>
<feature type="domain" description="Ig-like" evidence="1">
    <location>
        <begin position="12"/>
        <end position="111"/>
    </location>
</feature>
<evidence type="ECO:0000313" key="2">
    <source>
        <dbReference type="EMBL" id="CAF0841089.1"/>
    </source>
</evidence>
<feature type="domain" description="Ig-like" evidence="1">
    <location>
        <begin position="116"/>
        <end position="200"/>
    </location>
</feature>
<comment type="caution">
    <text evidence="2">The sequence shown here is derived from an EMBL/GenBank/DDBJ whole genome shotgun (WGS) entry which is preliminary data.</text>
</comment>
<dbReference type="GO" id="GO:0032589">
    <property type="term" value="C:neuron projection membrane"/>
    <property type="evidence" value="ECO:0007669"/>
    <property type="project" value="TreeGrafter"/>
</dbReference>
<proteinExistence type="predicted"/>
<dbReference type="InterPro" id="IPR007110">
    <property type="entry name" value="Ig-like_dom"/>
</dbReference>
<dbReference type="InterPro" id="IPR037448">
    <property type="entry name" value="Zig-8"/>
</dbReference>